<accession>A0A2N1PRQ7</accession>
<dbReference type="GO" id="GO:0003697">
    <property type="term" value="F:single-stranded DNA binding"/>
    <property type="evidence" value="ECO:0007669"/>
    <property type="project" value="UniProtKB-UniRule"/>
</dbReference>
<dbReference type="Gene3D" id="2.40.50.140">
    <property type="entry name" value="Nucleic acid-binding proteins"/>
    <property type="match status" value="1"/>
</dbReference>
<dbReference type="HAMAP" id="MF_00984">
    <property type="entry name" value="SSB"/>
    <property type="match status" value="1"/>
</dbReference>
<dbReference type="GO" id="GO:0009295">
    <property type="term" value="C:nucleoid"/>
    <property type="evidence" value="ECO:0007669"/>
    <property type="project" value="TreeGrafter"/>
</dbReference>
<dbReference type="SUPFAM" id="SSF50249">
    <property type="entry name" value="Nucleic acid-binding proteins"/>
    <property type="match status" value="1"/>
</dbReference>
<sequence length="143" mass="15137">MGNLTADPDLRFTPGGKAVATFTIAVNKPGSRAKDGGKGDQDATFLKIVVWDVLAENCGKFLKKGSPTAVEGRIQNREYTSQTGEKRRVTEIVASNVQFLSSGDKSDASGSAGYQFPSDDDYPVSSGGDGIPDDDISIDDLPF</sequence>
<evidence type="ECO:0000256" key="2">
    <source>
        <dbReference type="HAMAP-Rule" id="MF_00984"/>
    </source>
</evidence>
<dbReference type="NCBIfam" id="TIGR00621">
    <property type="entry name" value="ssb"/>
    <property type="match status" value="1"/>
</dbReference>
<dbReference type="InterPro" id="IPR011344">
    <property type="entry name" value="ssDNA-bd"/>
</dbReference>
<feature type="compositionally biased region" description="Acidic residues" evidence="4">
    <location>
        <begin position="131"/>
        <end position="143"/>
    </location>
</feature>
<reference evidence="5 6" key="1">
    <citation type="journal article" date="2017" name="ISME J.">
        <title>Potential for microbial H2 and metal transformations associated with novel bacteria and archaea in deep terrestrial subsurface sediments.</title>
        <authorList>
            <person name="Hernsdorf A.W."/>
            <person name="Amano Y."/>
            <person name="Miyakawa K."/>
            <person name="Ise K."/>
            <person name="Suzuki Y."/>
            <person name="Anantharaman K."/>
            <person name="Probst A."/>
            <person name="Burstein D."/>
            <person name="Thomas B.C."/>
            <person name="Banfield J.F."/>
        </authorList>
    </citation>
    <scope>NUCLEOTIDE SEQUENCE [LARGE SCALE GENOMIC DNA]</scope>
    <source>
        <strain evidence="5">HGW-Wallbacteria-1</strain>
    </source>
</reference>
<comment type="caution">
    <text evidence="5">The sequence shown here is derived from an EMBL/GenBank/DDBJ whole genome shotgun (WGS) entry which is preliminary data.</text>
</comment>
<dbReference type="CDD" id="cd04496">
    <property type="entry name" value="SSB_OBF"/>
    <property type="match status" value="1"/>
</dbReference>
<dbReference type="PANTHER" id="PTHR10302:SF27">
    <property type="entry name" value="SINGLE-STRANDED DNA-BINDING PROTEIN"/>
    <property type="match status" value="1"/>
</dbReference>
<dbReference type="GO" id="GO:0006260">
    <property type="term" value="P:DNA replication"/>
    <property type="evidence" value="ECO:0007669"/>
    <property type="project" value="InterPro"/>
</dbReference>
<name>A0A2N1PRQ7_9BACT</name>
<organism evidence="5 6">
    <name type="scientific">Candidatus Wallbacteria bacterium HGW-Wallbacteria-1</name>
    <dbReference type="NCBI Taxonomy" id="2013854"/>
    <lineage>
        <taxon>Bacteria</taxon>
        <taxon>Candidatus Walliibacteriota</taxon>
    </lineage>
</organism>
<evidence type="ECO:0000313" key="5">
    <source>
        <dbReference type="EMBL" id="PKK90952.1"/>
    </source>
</evidence>
<comment type="subunit">
    <text evidence="2">Homotetramer.</text>
</comment>
<dbReference type="PROSITE" id="PS50935">
    <property type="entry name" value="SSB"/>
    <property type="match status" value="1"/>
</dbReference>
<dbReference type="InterPro" id="IPR000424">
    <property type="entry name" value="Primosome_PriB/ssb"/>
</dbReference>
<dbReference type="Proteomes" id="UP000233256">
    <property type="component" value="Unassembled WGS sequence"/>
</dbReference>
<keyword evidence="1 2" id="KW-0238">DNA-binding</keyword>
<evidence type="ECO:0000256" key="4">
    <source>
        <dbReference type="SAM" id="MobiDB-lite"/>
    </source>
</evidence>
<evidence type="ECO:0000256" key="3">
    <source>
        <dbReference type="RuleBase" id="RU000524"/>
    </source>
</evidence>
<comment type="caution">
    <text evidence="2">Lacks conserved residue(s) required for the propagation of feature annotation.</text>
</comment>
<feature type="region of interest" description="Disordered" evidence="4">
    <location>
        <begin position="101"/>
        <end position="143"/>
    </location>
</feature>
<dbReference type="EMBL" id="PGXC01000003">
    <property type="protein sequence ID" value="PKK90952.1"/>
    <property type="molecule type" value="Genomic_DNA"/>
</dbReference>
<gene>
    <name evidence="5" type="ORF">CVV64_04060</name>
</gene>
<protein>
    <recommendedName>
        <fullName evidence="2 3">Single-stranded DNA-binding protein</fullName>
        <shortName evidence="2">SSB</shortName>
    </recommendedName>
</protein>
<dbReference type="Pfam" id="PF00436">
    <property type="entry name" value="SSB"/>
    <property type="match status" value="1"/>
</dbReference>
<dbReference type="PANTHER" id="PTHR10302">
    <property type="entry name" value="SINGLE-STRANDED DNA-BINDING PROTEIN"/>
    <property type="match status" value="1"/>
</dbReference>
<evidence type="ECO:0000256" key="1">
    <source>
        <dbReference type="ARBA" id="ARBA00023125"/>
    </source>
</evidence>
<evidence type="ECO:0000313" key="6">
    <source>
        <dbReference type="Proteomes" id="UP000233256"/>
    </source>
</evidence>
<dbReference type="InterPro" id="IPR012340">
    <property type="entry name" value="NA-bd_OB-fold"/>
</dbReference>
<dbReference type="AlphaFoldDB" id="A0A2N1PRQ7"/>
<proteinExistence type="inferred from homology"/>